<gene>
    <name evidence="5" type="ORF">I551_8448</name>
</gene>
<organism evidence="5 6">
    <name type="scientific">Mycobacterium ulcerans str. Harvey</name>
    <dbReference type="NCBI Taxonomy" id="1299332"/>
    <lineage>
        <taxon>Bacteria</taxon>
        <taxon>Bacillati</taxon>
        <taxon>Actinomycetota</taxon>
        <taxon>Actinomycetes</taxon>
        <taxon>Mycobacteriales</taxon>
        <taxon>Mycobacteriaceae</taxon>
        <taxon>Mycobacterium</taxon>
        <taxon>Mycobacterium ulcerans group</taxon>
    </lineage>
</organism>
<keyword evidence="1" id="KW-0596">Phosphopantetheine</keyword>
<proteinExistence type="predicted"/>
<keyword evidence="3" id="KW-0511">Multifunctional enzyme</keyword>
<sequence>MFSSVAGIWGGKSQGAYAAANAFLDSLAEKRRTLGLPATSVAWDCGLAAAWETGHPLRD</sequence>
<evidence type="ECO:0000256" key="2">
    <source>
        <dbReference type="ARBA" id="ARBA00022553"/>
    </source>
</evidence>
<dbReference type="Pfam" id="PF08659">
    <property type="entry name" value="KR"/>
    <property type="match status" value="1"/>
</dbReference>
<evidence type="ECO:0000313" key="5">
    <source>
        <dbReference type="EMBL" id="EUA94285.1"/>
    </source>
</evidence>
<feature type="domain" description="Ketoreductase (KR)" evidence="4">
    <location>
        <begin position="1"/>
        <end position="44"/>
    </location>
</feature>
<dbReference type="InterPro" id="IPR036291">
    <property type="entry name" value="NAD(P)-bd_dom_sf"/>
</dbReference>
<evidence type="ECO:0000256" key="1">
    <source>
        <dbReference type="ARBA" id="ARBA00022450"/>
    </source>
</evidence>
<reference evidence="5 6" key="1">
    <citation type="submission" date="2014-01" db="EMBL/GenBank/DDBJ databases">
        <authorList>
            <person name="Dobos K."/>
            <person name="Lenaerts A."/>
            <person name="Ordway D."/>
            <person name="DeGroote M.A."/>
            <person name="Parker T."/>
            <person name="Sizemore C."/>
            <person name="Tallon L.J."/>
            <person name="Sadzewicz L.K."/>
            <person name="Sengamalay N."/>
            <person name="Fraser C.M."/>
            <person name="Hine E."/>
            <person name="Shefchek K.A."/>
            <person name="Das S.P."/>
            <person name="Tettelin H."/>
        </authorList>
    </citation>
    <scope>NUCLEOTIDE SEQUENCE [LARGE SCALE GENOMIC DNA]</scope>
    <source>
        <strain evidence="5 6">Harvey</strain>
    </source>
</reference>
<comment type="caution">
    <text evidence="5">The sequence shown here is derived from an EMBL/GenBank/DDBJ whole genome shotgun (WGS) entry which is preliminary data.</text>
</comment>
<dbReference type="PANTHER" id="PTHR43775">
    <property type="entry name" value="FATTY ACID SYNTHASE"/>
    <property type="match status" value="1"/>
</dbReference>
<dbReference type="SUPFAM" id="SSF51735">
    <property type="entry name" value="NAD(P)-binding Rossmann-fold domains"/>
    <property type="match status" value="1"/>
</dbReference>
<evidence type="ECO:0000256" key="3">
    <source>
        <dbReference type="ARBA" id="ARBA00023268"/>
    </source>
</evidence>
<dbReference type="InterPro" id="IPR013968">
    <property type="entry name" value="PKS_KR"/>
</dbReference>
<keyword evidence="6" id="KW-1185">Reference proteome</keyword>
<accession>A0ABP3AUU7</accession>
<dbReference type="EMBL" id="JAOL01000002">
    <property type="protein sequence ID" value="EUA94285.1"/>
    <property type="molecule type" value="Genomic_DNA"/>
</dbReference>
<evidence type="ECO:0000313" key="6">
    <source>
        <dbReference type="Proteomes" id="UP000020681"/>
    </source>
</evidence>
<dbReference type="Proteomes" id="UP000020681">
    <property type="component" value="Unassembled WGS sequence"/>
</dbReference>
<dbReference type="PANTHER" id="PTHR43775:SF37">
    <property type="entry name" value="SI:DKEY-61P9.11"/>
    <property type="match status" value="1"/>
</dbReference>
<dbReference type="InterPro" id="IPR050091">
    <property type="entry name" value="PKS_NRPS_Biosynth_Enz"/>
</dbReference>
<name>A0ABP3AUU7_MYCUL</name>
<dbReference type="Gene3D" id="3.40.50.720">
    <property type="entry name" value="NAD(P)-binding Rossmann-like Domain"/>
    <property type="match status" value="1"/>
</dbReference>
<keyword evidence="2" id="KW-0597">Phosphoprotein</keyword>
<protein>
    <submittedName>
        <fullName evidence="5">Short chain dehydrogenase family protein</fullName>
    </submittedName>
</protein>
<evidence type="ECO:0000259" key="4">
    <source>
        <dbReference type="Pfam" id="PF08659"/>
    </source>
</evidence>